<comment type="caution">
    <text evidence="1">The sequence shown here is derived from an EMBL/GenBank/DDBJ whole genome shotgun (WGS) entry which is preliminary data.</text>
</comment>
<name>A0ABT3PNM9_9BACT</name>
<organism evidence="1 2">
    <name type="scientific">Fodinibius salsisoli</name>
    <dbReference type="NCBI Taxonomy" id="2820877"/>
    <lineage>
        <taxon>Bacteria</taxon>
        <taxon>Pseudomonadati</taxon>
        <taxon>Balneolota</taxon>
        <taxon>Balneolia</taxon>
        <taxon>Balneolales</taxon>
        <taxon>Balneolaceae</taxon>
        <taxon>Fodinibius</taxon>
    </lineage>
</organism>
<reference evidence="1 2" key="1">
    <citation type="submission" date="2021-03" db="EMBL/GenBank/DDBJ databases">
        <title>Aliifodinibius sp. nov., a new bacterium isolated from saline soil.</title>
        <authorList>
            <person name="Galisteo C."/>
            <person name="De La Haba R."/>
            <person name="Sanchez-Porro C."/>
            <person name="Ventosa A."/>
        </authorList>
    </citation>
    <scope>NUCLEOTIDE SEQUENCE [LARGE SCALE GENOMIC DNA]</scope>
    <source>
        <strain evidence="1 2">1BSP15-2V2</strain>
    </source>
</reference>
<dbReference type="RefSeq" id="WP_265766234.1">
    <property type="nucleotide sequence ID" value="NZ_JAGGJA010000007.1"/>
</dbReference>
<keyword evidence="2" id="KW-1185">Reference proteome</keyword>
<dbReference type="Proteomes" id="UP001207918">
    <property type="component" value="Unassembled WGS sequence"/>
</dbReference>
<accession>A0ABT3PNM9</accession>
<dbReference type="EMBL" id="JAGGJA010000007">
    <property type="protein sequence ID" value="MCW9707448.1"/>
    <property type="molecule type" value="Genomic_DNA"/>
</dbReference>
<sequence length="292" mass="32525">MNSKEGFLAILMIGFLIPIAGCESNFEPLQENDQYAYSVYGTLDVYADTQWVRVTPIHDTFISSKVDSNNTKVTLTQTSTGKTVQLNDSLFVFGGDAYVWNYWTTEEIHPKEEYVIEAEGANGLYSSAQLTVPDSLSLPLVKYSVEENRGEIKGSSGSPLVRMDIKYSIQIITEVGTLTEELEVVSSLLEEINRTSDGVYLAEFDGEELILDEIGHNKRYQINKRELYVATGSESWLSLTDLSEEEIMSPGVGSNIEMGVGHVAGMAQRKGFLRSCYDDRGDLIFCEVLTKE</sequence>
<proteinExistence type="predicted"/>
<evidence type="ECO:0000313" key="1">
    <source>
        <dbReference type="EMBL" id="MCW9707448.1"/>
    </source>
</evidence>
<protein>
    <submittedName>
        <fullName evidence="1">DUF4249 family protein</fullName>
    </submittedName>
</protein>
<evidence type="ECO:0000313" key="2">
    <source>
        <dbReference type="Proteomes" id="UP001207918"/>
    </source>
</evidence>
<gene>
    <name evidence="1" type="ORF">J6I44_11330</name>
</gene>